<evidence type="ECO:0000313" key="4">
    <source>
        <dbReference type="Proteomes" id="UP000683139"/>
    </source>
</evidence>
<organism evidence="3 4">
    <name type="scientific">Paenibacillus montaniterrae</name>
    <dbReference type="NCBI Taxonomy" id="429341"/>
    <lineage>
        <taxon>Bacteria</taxon>
        <taxon>Bacillati</taxon>
        <taxon>Bacillota</taxon>
        <taxon>Bacilli</taxon>
        <taxon>Bacillales</taxon>
        <taxon>Paenibacillaceae</taxon>
        <taxon>Paenibacillus</taxon>
    </lineage>
</organism>
<dbReference type="InterPro" id="IPR036582">
    <property type="entry name" value="Mao_N_sf"/>
</dbReference>
<feature type="coiled-coil region" evidence="1">
    <location>
        <begin position="29"/>
        <end position="104"/>
    </location>
</feature>
<protein>
    <recommendedName>
        <fullName evidence="2">Copper amine oxidase-like N-terminal domain-containing protein</fullName>
    </recommendedName>
</protein>
<keyword evidence="1" id="KW-0175">Coiled coil</keyword>
<dbReference type="Pfam" id="PF07833">
    <property type="entry name" value="Cu_amine_oxidN1"/>
    <property type="match status" value="1"/>
</dbReference>
<proteinExistence type="predicted"/>
<sequence>MRKQTLKVQLTILLAFILIASFALPGGKLEAASTFMGEVEEKYEALEAKFTEQYKTDLKSETNYYEQFLQKISSEQKKLEQWLDEDLEYLADLLKEDYKKLEAQFGSDRSYNSKLSRYKNQINESYSTGSLWKYAKESDKSYSTSLHWKFNTQINPSYSTSLMWKYKNEINPSYSTSTMWKYANMVNPSYSTSLMWELHNESNPNYSTSTMWKYKIGNLSLEEAKKDIESILKTGEEDLQAERDSLMNTIQKTRENTINDVVKLRDETVRSILKQRTDSLEEISDLREQYFGAGIKANALVISFDSIKVVIDGELQQFEQSPIVVKGNTLVPMRAIFERLGAKVEWNQIQRTVKATKGDTTIGLTIGSSTATKNGQSVKLDVPAQTKNGHTMVPLRFISEALGANVQWNGKTSTVTITTS</sequence>
<dbReference type="Gene3D" id="3.30.457.10">
    <property type="entry name" value="Copper amine oxidase-like, N-terminal domain"/>
    <property type="match status" value="1"/>
</dbReference>
<gene>
    <name evidence="3" type="ORF">J40TS1_23030</name>
</gene>
<feature type="domain" description="Copper amine oxidase-like N-terminal" evidence="2">
    <location>
        <begin position="310"/>
        <end position="417"/>
    </location>
</feature>
<dbReference type="AlphaFoldDB" id="A0A919YSU2"/>
<evidence type="ECO:0000313" key="3">
    <source>
        <dbReference type="EMBL" id="GIP16661.1"/>
    </source>
</evidence>
<dbReference type="RefSeq" id="WP_213515063.1">
    <property type="nucleotide sequence ID" value="NZ_BOSE01000003.1"/>
</dbReference>
<comment type="caution">
    <text evidence="3">The sequence shown here is derived from an EMBL/GenBank/DDBJ whole genome shotgun (WGS) entry which is preliminary data.</text>
</comment>
<accession>A0A919YSU2</accession>
<reference evidence="3" key="1">
    <citation type="submission" date="2021-03" db="EMBL/GenBank/DDBJ databases">
        <title>Antimicrobial resistance genes in bacteria isolated from Japanese honey, and their potential for conferring macrolide and lincosamide resistance in the American foulbrood pathogen Paenibacillus larvae.</title>
        <authorList>
            <person name="Okamoto M."/>
            <person name="Kumagai M."/>
            <person name="Kanamori H."/>
            <person name="Takamatsu D."/>
        </authorList>
    </citation>
    <scope>NUCLEOTIDE SEQUENCE</scope>
    <source>
        <strain evidence="3">J40TS1</strain>
    </source>
</reference>
<dbReference type="InterPro" id="IPR012854">
    <property type="entry name" value="Cu_amine_oxidase-like_N"/>
</dbReference>
<name>A0A919YSU2_9BACL</name>
<evidence type="ECO:0000259" key="2">
    <source>
        <dbReference type="Pfam" id="PF07833"/>
    </source>
</evidence>
<dbReference type="SUPFAM" id="SSF55383">
    <property type="entry name" value="Copper amine oxidase, domain N"/>
    <property type="match status" value="1"/>
</dbReference>
<dbReference type="EMBL" id="BOSE01000003">
    <property type="protein sequence ID" value="GIP16661.1"/>
    <property type="molecule type" value="Genomic_DNA"/>
</dbReference>
<dbReference type="Proteomes" id="UP000683139">
    <property type="component" value="Unassembled WGS sequence"/>
</dbReference>
<evidence type="ECO:0000256" key="1">
    <source>
        <dbReference type="SAM" id="Coils"/>
    </source>
</evidence>
<keyword evidence="4" id="KW-1185">Reference proteome</keyword>